<accession>A0A177V9F4</accession>
<dbReference type="Proteomes" id="UP000836402">
    <property type="component" value="Unassembled WGS sequence"/>
</dbReference>
<keyword evidence="6" id="KW-0479">Metal-binding</keyword>
<dbReference type="GO" id="GO:0000956">
    <property type="term" value="P:nuclear-transcribed mRNA catabolic process"/>
    <property type="evidence" value="ECO:0007669"/>
    <property type="project" value="TreeGrafter"/>
</dbReference>
<dbReference type="InterPro" id="IPR013961">
    <property type="entry name" value="RAI1"/>
</dbReference>
<feature type="compositionally biased region" description="Low complexity" evidence="7">
    <location>
        <begin position="15"/>
        <end position="24"/>
    </location>
</feature>
<keyword evidence="6" id="KW-0694">RNA-binding</keyword>
<keyword evidence="6" id="KW-0547">Nucleotide-binding</keyword>
<evidence type="ECO:0000313" key="9">
    <source>
        <dbReference type="EMBL" id="CAD6935648.1"/>
    </source>
</evidence>
<dbReference type="GO" id="GO:0003723">
    <property type="term" value="F:RNA binding"/>
    <property type="evidence" value="ECO:0007669"/>
    <property type="project" value="UniProtKB-KW"/>
</dbReference>
<evidence type="ECO:0000256" key="6">
    <source>
        <dbReference type="RuleBase" id="RU367113"/>
    </source>
</evidence>
<keyword evidence="12" id="KW-1185">Reference proteome</keyword>
<evidence type="ECO:0000313" key="12">
    <source>
        <dbReference type="Proteomes" id="UP000836402"/>
    </source>
</evidence>
<dbReference type="EC" id="3.6.1.-" evidence="6"/>
<gene>
    <name evidence="10" type="ORF">A4X03_0g255</name>
    <name evidence="9" type="ORF">JKIAZH3_G9518</name>
</gene>
<evidence type="ECO:0000313" key="10">
    <source>
        <dbReference type="EMBL" id="KAE8265452.1"/>
    </source>
</evidence>
<name>A0A177V9F4_9BASI</name>
<organism evidence="10 11">
    <name type="scientific">Tilletia caries</name>
    <name type="common">wheat bunt fungus</name>
    <dbReference type="NCBI Taxonomy" id="13290"/>
    <lineage>
        <taxon>Eukaryota</taxon>
        <taxon>Fungi</taxon>
        <taxon>Dikarya</taxon>
        <taxon>Basidiomycota</taxon>
        <taxon>Ustilaginomycotina</taxon>
        <taxon>Exobasidiomycetes</taxon>
        <taxon>Tilletiales</taxon>
        <taxon>Tilletiaceae</taxon>
        <taxon>Tilletia</taxon>
    </lineage>
</organism>
<keyword evidence="6" id="KW-0378">Hydrolase</keyword>
<dbReference type="GO" id="GO:0000166">
    <property type="term" value="F:nucleotide binding"/>
    <property type="evidence" value="ECO:0007669"/>
    <property type="project" value="UniProtKB-KW"/>
</dbReference>
<dbReference type="GO" id="GO:0110155">
    <property type="term" value="P:NAD-cap decapping"/>
    <property type="evidence" value="ECO:0007669"/>
    <property type="project" value="TreeGrafter"/>
</dbReference>
<comment type="subcellular location">
    <subcellularLocation>
        <location evidence="6">Nucleus</location>
    </subcellularLocation>
</comment>
<reference evidence="9" key="3">
    <citation type="submission" date="2020-10" db="EMBL/GenBank/DDBJ databases">
        <authorList>
            <person name="Sedaghatjoo S."/>
        </authorList>
    </citation>
    <scope>NUCLEOTIDE SEQUENCE</scope>
    <source>
        <strain evidence="9">AZH3</strain>
    </source>
</reference>
<protein>
    <recommendedName>
        <fullName evidence="6">Decapping nuclease</fullName>
        <ecNumber evidence="6">3.6.1.-</ecNumber>
    </recommendedName>
</protein>
<evidence type="ECO:0000259" key="8">
    <source>
        <dbReference type="Pfam" id="PF08652"/>
    </source>
</evidence>
<dbReference type="InterPro" id="IPR039039">
    <property type="entry name" value="RAI1-like_fam"/>
</dbReference>
<dbReference type="PANTHER" id="PTHR12395:SF9">
    <property type="entry name" value="DECAPPING AND EXORIBONUCLEASE PROTEIN"/>
    <property type="match status" value="1"/>
</dbReference>
<keyword evidence="6" id="KW-0540">Nuclease</keyword>
<comment type="function">
    <text evidence="6">Decapping enzyme for NAD-capped RNAs: specifically hydrolyzes the nicotinamide adenine dinucleotide (NAD) cap from a subset of RNAs by removing the entire NAD moiety from the 5'-end of an NAD-capped RNA.</text>
</comment>
<keyword evidence="6" id="KW-0539">Nucleus</keyword>
<feature type="domain" description="RAI1-like" evidence="8">
    <location>
        <begin position="69"/>
        <end position="442"/>
    </location>
</feature>
<evidence type="ECO:0000256" key="1">
    <source>
        <dbReference type="ARBA" id="ARBA00001968"/>
    </source>
</evidence>
<dbReference type="Proteomes" id="UP000077671">
    <property type="component" value="Unassembled WGS sequence"/>
</dbReference>
<reference evidence="10" key="2">
    <citation type="journal article" date="2019" name="IMA Fungus">
        <title>Genome sequencing and comparison of five Tilletia species to identify candidate genes for the detection of regulated species infecting wheat.</title>
        <authorList>
            <person name="Nguyen H.D.T."/>
            <person name="Sultana T."/>
            <person name="Kesanakurti P."/>
            <person name="Hambleton S."/>
        </authorList>
    </citation>
    <scope>NUCLEOTIDE SEQUENCE</scope>
    <source>
        <strain evidence="10">DAOMC 238032</strain>
    </source>
</reference>
<dbReference type="PANTHER" id="PTHR12395">
    <property type="entry name" value="DOM-3 RELATED"/>
    <property type="match status" value="1"/>
</dbReference>
<dbReference type="Pfam" id="PF08652">
    <property type="entry name" value="RAI1"/>
    <property type="match status" value="1"/>
</dbReference>
<dbReference type="GO" id="GO:0005829">
    <property type="term" value="C:cytosol"/>
    <property type="evidence" value="ECO:0007669"/>
    <property type="project" value="TreeGrafter"/>
</dbReference>
<proteinExistence type="inferred from homology"/>
<dbReference type="EMBL" id="CAJHJG010003793">
    <property type="protein sequence ID" value="CAD6935648.1"/>
    <property type="molecule type" value="Genomic_DNA"/>
</dbReference>
<dbReference type="GO" id="GO:0005634">
    <property type="term" value="C:nucleus"/>
    <property type="evidence" value="ECO:0007669"/>
    <property type="project" value="UniProtKB-SubCell"/>
</dbReference>
<reference evidence="10" key="1">
    <citation type="submission" date="2016-04" db="EMBL/GenBank/DDBJ databases">
        <authorList>
            <person name="Nguyen H.D."/>
            <person name="Kesanakurti P."/>
            <person name="Cullis J."/>
            <person name="Levesque C.A."/>
            <person name="Hambleton S."/>
        </authorList>
    </citation>
    <scope>NUCLEOTIDE SEQUENCE</scope>
    <source>
        <strain evidence="10">DAOMC 238032</strain>
    </source>
</reference>
<comment type="similarity">
    <text evidence="2 6">Belongs to the DXO/Dom3Z family.</text>
</comment>
<feature type="region of interest" description="Disordered" evidence="7">
    <location>
        <begin position="1"/>
        <end position="58"/>
    </location>
</feature>
<comment type="cofactor">
    <cofactor evidence="1 6">
        <name>a divalent metal cation</name>
        <dbReference type="ChEBI" id="CHEBI:60240"/>
    </cofactor>
</comment>
<evidence type="ECO:0000256" key="7">
    <source>
        <dbReference type="SAM" id="MobiDB-lite"/>
    </source>
</evidence>
<feature type="region of interest" description="Disordered" evidence="7">
    <location>
        <begin position="88"/>
        <end position="111"/>
    </location>
</feature>
<comment type="catalytic activity">
    <reaction evidence="4">
        <text>a 5'-end triphospho-ribonucleoside in mRNA + H2O = a 5'-end phospho-ribonucleoside in mRNA + diphosphate + H(+)</text>
        <dbReference type="Rhea" id="RHEA:78683"/>
        <dbReference type="Rhea" id="RHEA-COMP:15692"/>
        <dbReference type="Rhea" id="RHEA-COMP:17164"/>
        <dbReference type="ChEBI" id="CHEBI:15377"/>
        <dbReference type="ChEBI" id="CHEBI:15378"/>
        <dbReference type="ChEBI" id="CHEBI:33019"/>
        <dbReference type="ChEBI" id="CHEBI:138282"/>
        <dbReference type="ChEBI" id="CHEBI:167618"/>
    </reaction>
    <physiologicalReaction direction="left-to-right" evidence="4">
        <dbReference type="Rhea" id="RHEA:78684"/>
    </physiologicalReaction>
</comment>
<dbReference type="GO" id="GO:0004518">
    <property type="term" value="F:nuclease activity"/>
    <property type="evidence" value="ECO:0007669"/>
    <property type="project" value="UniProtKB-KW"/>
</dbReference>
<evidence type="ECO:0000256" key="2">
    <source>
        <dbReference type="ARBA" id="ARBA00006562"/>
    </source>
</evidence>
<dbReference type="GO" id="GO:0034353">
    <property type="term" value="F:mRNA 5'-diphosphatase activity"/>
    <property type="evidence" value="ECO:0007669"/>
    <property type="project" value="TreeGrafter"/>
</dbReference>
<dbReference type="GO" id="GO:0046872">
    <property type="term" value="F:metal ion binding"/>
    <property type="evidence" value="ECO:0007669"/>
    <property type="project" value="UniProtKB-KW"/>
</dbReference>
<evidence type="ECO:0000256" key="5">
    <source>
        <dbReference type="ARBA" id="ARBA00048124"/>
    </source>
</evidence>
<dbReference type="EMBL" id="LWDD02000013">
    <property type="protein sequence ID" value="KAE8265452.1"/>
    <property type="molecule type" value="Genomic_DNA"/>
</dbReference>
<comment type="catalytic activity">
    <reaction evidence="5">
        <text>a 5'-end NAD(+)-phospho-ribonucleoside in mRNA + H2O = a 5'-end phospho-ribonucleoside in mRNA + NAD(+) + H(+)</text>
        <dbReference type="Rhea" id="RHEA:60880"/>
        <dbReference type="Rhea" id="RHEA-COMP:15692"/>
        <dbReference type="Rhea" id="RHEA-COMP:15698"/>
        <dbReference type="ChEBI" id="CHEBI:15377"/>
        <dbReference type="ChEBI" id="CHEBI:15378"/>
        <dbReference type="ChEBI" id="CHEBI:57540"/>
        <dbReference type="ChEBI" id="CHEBI:138282"/>
        <dbReference type="ChEBI" id="CHEBI:144029"/>
    </reaction>
    <physiologicalReaction direction="left-to-right" evidence="5">
        <dbReference type="Rhea" id="RHEA:60881"/>
    </physiologicalReaction>
</comment>
<evidence type="ECO:0000256" key="4">
    <source>
        <dbReference type="ARBA" id="ARBA00044692"/>
    </source>
</evidence>
<feature type="compositionally biased region" description="Polar residues" evidence="7">
    <location>
        <begin position="39"/>
        <end position="51"/>
    </location>
</feature>
<comment type="caution">
    <text evidence="10">The sequence shown here is derived from an EMBL/GenBank/DDBJ whole genome shotgun (WGS) entry which is preliminary data.</text>
</comment>
<evidence type="ECO:0000256" key="3">
    <source>
        <dbReference type="ARBA" id="ARBA00044676"/>
    </source>
</evidence>
<feature type="region of interest" description="Disordered" evidence="7">
    <location>
        <begin position="445"/>
        <end position="464"/>
    </location>
</feature>
<comment type="catalytic activity">
    <reaction evidence="3">
        <text>a 5'-end (N(7)-methyl 5'-triphosphoguanosine)-ribonucleoside-ribonucleotide in mRNA + H2O = a (N(7)-methyl 5'-triphosphoguanosine)-nucleoside + a 5'-end phospho-ribonucleoside in mRNA + H(+)</text>
        <dbReference type="Rhea" id="RHEA:66928"/>
        <dbReference type="Rhea" id="RHEA-COMP:15692"/>
        <dbReference type="Rhea" id="RHEA-COMP:17313"/>
        <dbReference type="ChEBI" id="CHEBI:15377"/>
        <dbReference type="ChEBI" id="CHEBI:15378"/>
        <dbReference type="ChEBI" id="CHEBI:138282"/>
        <dbReference type="ChEBI" id="CHEBI:172876"/>
        <dbReference type="ChEBI" id="CHEBI:172877"/>
    </reaction>
    <physiologicalReaction direction="left-to-right" evidence="3">
        <dbReference type="Rhea" id="RHEA:66929"/>
    </physiologicalReaction>
</comment>
<dbReference type="AlphaFoldDB" id="A0A177V9F4"/>
<sequence length="506" mass="55461">MKRSSPSASPVLHASSLASTSSSNKRSRGDNEAQLHPPASTSDEASTSSGLPSLHAPSLTAPLKTPAFQKPACIATFSYDENRGLHHDNQSLGVYHPPPPPQFNRDADRGRGRVCGPDLKYGYERWKRRDETVDEHLDSLLIALQHKANLADPEGDQDRDRARADVITWRGIATKLCTTIFAENDYDSWQLNVLQLGPTLYLEEFVPPKTRSQKAESTDQRQLGFMYSGYAFESWCVSPAIPDTDAKAAAMDDRGEREPPPPPGWGGTINNNVQWCAICKTTLGSNRLIIGGEVDCIQPSALSKFPASSALLNASTLNPDDFVELKTSAEIRNERDAERFEGTKMLRFYFQSFLLGVPTIVTGFRDRAGFLADVQSIPTLNLPRIVRGRNPDLEAGKGLAFADQTLQWIRDCISRDTQTTTSAPPDVEEAERSFPVFRISFSPSASGAPRGVSNHNSRGGSLSIRRLTDAEVREDIKGGTDQGRVGFLPSSFYTFAREKLGTSAGI</sequence>
<evidence type="ECO:0000313" key="11">
    <source>
        <dbReference type="Proteomes" id="UP000077671"/>
    </source>
</evidence>